<dbReference type="Gene3D" id="2.40.50.100">
    <property type="match status" value="1"/>
</dbReference>
<dbReference type="PANTHER" id="PTHR18866:SF33">
    <property type="entry name" value="METHYLCROTONOYL-COA CARBOXYLASE SUBUNIT ALPHA, MITOCHONDRIAL-RELATED"/>
    <property type="match status" value="1"/>
</dbReference>
<dbReference type="SUPFAM" id="SSF52440">
    <property type="entry name" value="PreATP-grasp domain"/>
    <property type="match status" value="1"/>
</dbReference>
<keyword evidence="5" id="KW-0479">Metal-binding</keyword>
<keyword evidence="8" id="KW-0460">Magnesium</keyword>
<dbReference type="Pfam" id="PF18140">
    <property type="entry name" value="PCC_BT"/>
    <property type="match status" value="1"/>
</dbReference>
<dbReference type="RefSeq" id="WP_310313386.1">
    <property type="nucleotide sequence ID" value="NZ_JAVDWU010000002.1"/>
</dbReference>
<comment type="pathway">
    <text evidence="2">Metabolic intermediate metabolism; propanoyl-CoA degradation; succinyl-CoA from propanoyl-CoA: step 1/3.</text>
</comment>
<dbReference type="Proteomes" id="UP001265700">
    <property type="component" value="Unassembled WGS sequence"/>
</dbReference>
<protein>
    <recommendedName>
        <fullName evidence="3">propionyl-CoA carboxylase</fullName>
        <ecNumber evidence="3">6.4.1.3</ecNumber>
    </recommendedName>
</protein>
<evidence type="ECO:0000256" key="5">
    <source>
        <dbReference type="ARBA" id="ARBA00022723"/>
    </source>
</evidence>
<evidence type="ECO:0000259" key="15">
    <source>
        <dbReference type="PROSITE" id="PS50968"/>
    </source>
</evidence>
<dbReference type="Pfam" id="PF00364">
    <property type="entry name" value="Biotin_lipoyl"/>
    <property type="match status" value="1"/>
</dbReference>
<dbReference type="GO" id="GO:0004658">
    <property type="term" value="F:propionyl-CoA carboxylase activity"/>
    <property type="evidence" value="ECO:0007669"/>
    <property type="project" value="UniProtKB-EC"/>
</dbReference>
<evidence type="ECO:0000256" key="13">
    <source>
        <dbReference type="ARBA" id="ARBA00049495"/>
    </source>
</evidence>
<evidence type="ECO:0000256" key="12">
    <source>
        <dbReference type="ARBA" id="ARBA00023267"/>
    </source>
</evidence>
<dbReference type="InterPro" id="IPR005481">
    <property type="entry name" value="BC-like_N"/>
</dbReference>
<keyword evidence="7 14" id="KW-0067">ATP-binding</keyword>
<keyword evidence="11" id="KW-0464">Manganese</keyword>
<dbReference type="PROSITE" id="PS50975">
    <property type="entry name" value="ATP_GRASP"/>
    <property type="match status" value="1"/>
</dbReference>
<dbReference type="InterPro" id="IPR041265">
    <property type="entry name" value="PCC_BT"/>
</dbReference>
<evidence type="ECO:0000256" key="10">
    <source>
        <dbReference type="ARBA" id="ARBA00023098"/>
    </source>
</evidence>
<keyword evidence="4 18" id="KW-0436">Ligase</keyword>
<keyword evidence="9" id="KW-0442">Lipid degradation</keyword>
<dbReference type="PROSITE" id="PS00867">
    <property type="entry name" value="CPSASE_2"/>
    <property type="match status" value="1"/>
</dbReference>
<evidence type="ECO:0000256" key="1">
    <source>
        <dbReference type="ARBA" id="ARBA00001953"/>
    </source>
</evidence>
<evidence type="ECO:0000256" key="14">
    <source>
        <dbReference type="PROSITE-ProRule" id="PRU00409"/>
    </source>
</evidence>
<organism evidence="18 19">
    <name type="scientific">Hydrogenophaga palleronii</name>
    <dbReference type="NCBI Taxonomy" id="65655"/>
    <lineage>
        <taxon>Bacteria</taxon>
        <taxon>Pseudomonadati</taxon>
        <taxon>Pseudomonadota</taxon>
        <taxon>Betaproteobacteria</taxon>
        <taxon>Burkholderiales</taxon>
        <taxon>Comamonadaceae</taxon>
        <taxon>Hydrogenophaga</taxon>
    </lineage>
</organism>
<dbReference type="Gene3D" id="3.30.700.30">
    <property type="match status" value="1"/>
</dbReference>
<sequence length="682" mass="74123">MFTKILIANRGEIACRVIATAKKMGIATVAVYSEADKEARHVQLADESVLLGPAPSRESYLVADKIIAAAKATGAQAIHPGYGFLSENEAFAKRCEEEGIDFIGPRHFSIAAMGDKIASKKLANEAKVNTIPGWNDAIENAERAVEIARDIGYPVMIKASAGGGGKGLRVAFNDKEALEGFTACQNEARNSFGDDRIFIEKFVQEPRHIEIQVLGDSHGNVIYLNERECSIQRRHQKVIEEAPSPFISEATRKAMGEQAVALAKAVKYQSAGTVEFVVGKDQDFYFLEMNTRLQVEHPVTECITGLDLVELMIRVAAGETLPITQDQVQRNGWAIECRINAEDPFRNFLPSTGRLVRFNPPQQTMYQANTSSLLGVRVDTGVQDGGEIPMFYDSMIAKLIVHGNDRNDAIAKMREALNAFVIRGISSNIPFQAALLAHPKFVTGDFNTGFIAEHYAHGFRAEDVPHDDPDFLVALAAFVRRKSRERAAGLSGQLPGYGVKVGHGYVVISLAADGAHRYTPVHVDEVVGETGAAQVVVSGKRYQISSPSRLNDIVITGTCNGQAFIAQMERGSLKNPLALVVQHNGTRLETMVVSPRMAELHALMPFKAPADMSKYVLSPMPGLLVDVAVQPGQKVQAGERVAVIEAMKMENVLFASADGIVGKVLASKGESLVVDQPIVEFE</sequence>
<feature type="domain" description="ATP-grasp" evidence="16">
    <location>
        <begin position="120"/>
        <end position="317"/>
    </location>
</feature>
<dbReference type="InterPro" id="IPR011764">
    <property type="entry name" value="Biotin_carboxylation_dom"/>
</dbReference>
<evidence type="ECO:0000256" key="7">
    <source>
        <dbReference type="ARBA" id="ARBA00022840"/>
    </source>
</evidence>
<dbReference type="NCBIfam" id="NF006367">
    <property type="entry name" value="PRK08591.1"/>
    <property type="match status" value="1"/>
</dbReference>
<comment type="cofactor">
    <cofactor evidence="1">
        <name>biotin</name>
        <dbReference type="ChEBI" id="CHEBI:57586"/>
    </cofactor>
</comment>
<dbReference type="PROSITE" id="PS50968">
    <property type="entry name" value="BIOTINYL_LIPOYL"/>
    <property type="match status" value="1"/>
</dbReference>
<evidence type="ECO:0000313" key="18">
    <source>
        <dbReference type="EMBL" id="MDR7149436.1"/>
    </source>
</evidence>
<dbReference type="Gene3D" id="3.30.470.20">
    <property type="entry name" value="ATP-grasp fold, B domain"/>
    <property type="match status" value="1"/>
</dbReference>
<evidence type="ECO:0000259" key="16">
    <source>
        <dbReference type="PROSITE" id="PS50975"/>
    </source>
</evidence>
<comment type="catalytic activity">
    <reaction evidence="13">
        <text>propanoyl-CoA + hydrogencarbonate + ATP = (S)-methylmalonyl-CoA + ADP + phosphate + H(+)</text>
        <dbReference type="Rhea" id="RHEA:23720"/>
        <dbReference type="ChEBI" id="CHEBI:15378"/>
        <dbReference type="ChEBI" id="CHEBI:17544"/>
        <dbReference type="ChEBI" id="CHEBI:30616"/>
        <dbReference type="ChEBI" id="CHEBI:43474"/>
        <dbReference type="ChEBI" id="CHEBI:57327"/>
        <dbReference type="ChEBI" id="CHEBI:57392"/>
        <dbReference type="ChEBI" id="CHEBI:456216"/>
        <dbReference type="EC" id="6.4.1.3"/>
    </reaction>
    <physiologicalReaction direction="left-to-right" evidence="13">
        <dbReference type="Rhea" id="RHEA:23721"/>
    </physiologicalReaction>
</comment>
<dbReference type="InterPro" id="IPR011761">
    <property type="entry name" value="ATP-grasp"/>
</dbReference>
<dbReference type="PANTHER" id="PTHR18866">
    <property type="entry name" value="CARBOXYLASE:PYRUVATE/ACETYL-COA/PROPIONYL-COA CARBOXYLASE"/>
    <property type="match status" value="1"/>
</dbReference>
<name>A0ABU1WJJ9_9BURK</name>
<feature type="domain" description="Biotin carboxylation" evidence="17">
    <location>
        <begin position="1"/>
        <end position="456"/>
    </location>
</feature>
<dbReference type="SUPFAM" id="SSF56059">
    <property type="entry name" value="Glutathione synthetase ATP-binding domain-like"/>
    <property type="match status" value="1"/>
</dbReference>
<dbReference type="PROSITE" id="PS50979">
    <property type="entry name" value="BC"/>
    <property type="match status" value="1"/>
</dbReference>
<dbReference type="InterPro" id="IPR050856">
    <property type="entry name" value="Biotin_carboxylase_complex"/>
</dbReference>
<dbReference type="InterPro" id="IPR001882">
    <property type="entry name" value="Biotin_BS"/>
</dbReference>
<keyword evidence="6 14" id="KW-0547">Nucleotide-binding</keyword>
<evidence type="ECO:0000256" key="4">
    <source>
        <dbReference type="ARBA" id="ARBA00022598"/>
    </source>
</evidence>
<dbReference type="CDD" id="cd06850">
    <property type="entry name" value="biotinyl_domain"/>
    <property type="match status" value="1"/>
</dbReference>
<evidence type="ECO:0000313" key="19">
    <source>
        <dbReference type="Proteomes" id="UP001265700"/>
    </source>
</evidence>
<dbReference type="InterPro" id="IPR005482">
    <property type="entry name" value="Biotin_COase_C"/>
</dbReference>
<dbReference type="InterPro" id="IPR005479">
    <property type="entry name" value="CPAse_ATP-bd"/>
</dbReference>
<evidence type="ECO:0000256" key="3">
    <source>
        <dbReference type="ARBA" id="ARBA00013050"/>
    </source>
</evidence>
<dbReference type="EC" id="6.4.1.3" evidence="3"/>
<proteinExistence type="predicted"/>
<accession>A0ABU1WJJ9</accession>
<dbReference type="SUPFAM" id="SSF51230">
    <property type="entry name" value="Single hybrid motif"/>
    <property type="match status" value="1"/>
</dbReference>
<dbReference type="InterPro" id="IPR011053">
    <property type="entry name" value="Single_hybrid_motif"/>
</dbReference>
<dbReference type="InterPro" id="IPR011054">
    <property type="entry name" value="Rudment_hybrid_motif"/>
</dbReference>
<dbReference type="Pfam" id="PF00289">
    <property type="entry name" value="Biotin_carb_N"/>
    <property type="match status" value="1"/>
</dbReference>
<comment type="caution">
    <text evidence="18">The sequence shown here is derived from an EMBL/GenBank/DDBJ whole genome shotgun (WGS) entry which is preliminary data.</text>
</comment>
<dbReference type="EMBL" id="JAVDWU010000002">
    <property type="protein sequence ID" value="MDR7149436.1"/>
    <property type="molecule type" value="Genomic_DNA"/>
</dbReference>
<dbReference type="PROSITE" id="PS00866">
    <property type="entry name" value="CPSASE_1"/>
    <property type="match status" value="1"/>
</dbReference>
<keyword evidence="12" id="KW-0092">Biotin</keyword>
<dbReference type="SMART" id="SM00878">
    <property type="entry name" value="Biotin_carb_C"/>
    <property type="match status" value="1"/>
</dbReference>
<evidence type="ECO:0000256" key="9">
    <source>
        <dbReference type="ARBA" id="ARBA00022963"/>
    </source>
</evidence>
<keyword evidence="10" id="KW-0443">Lipid metabolism</keyword>
<evidence type="ECO:0000259" key="17">
    <source>
        <dbReference type="PROSITE" id="PS50979"/>
    </source>
</evidence>
<feature type="domain" description="Lipoyl-binding" evidence="15">
    <location>
        <begin position="607"/>
        <end position="682"/>
    </location>
</feature>
<evidence type="ECO:0000256" key="11">
    <source>
        <dbReference type="ARBA" id="ARBA00023211"/>
    </source>
</evidence>
<reference evidence="18 19" key="1">
    <citation type="submission" date="2023-07" db="EMBL/GenBank/DDBJ databases">
        <title>Sorghum-associated microbial communities from plants grown in Nebraska, USA.</title>
        <authorList>
            <person name="Schachtman D."/>
        </authorList>
    </citation>
    <scope>NUCLEOTIDE SEQUENCE [LARGE SCALE GENOMIC DNA]</scope>
    <source>
        <strain evidence="18 19">4249</strain>
    </source>
</reference>
<dbReference type="Pfam" id="PF02785">
    <property type="entry name" value="Biotin_carb_C"/>
    <property type="match status" value="1"/>
</dbReference>
<dbReference type="Pfam" id="PF02786">
    <property type="entry name" value="CPSase_L_D2"/>
    <property type="match status" value="1"/>
</dbReference>
<evidence type="ECO:0000256" key="8">
    <source>
        <dbReference type="ARBA" id="ARBA00022842"/>
    </source>
</evidence>
<dbReference type="PROSITE" id="PS00188">
    <property type="entry name" value="BIOTIN"/>
    <property type="match status" value="1"/>
</dbReference>
<gene>
    <name evidence="18" type="ORF">J2W49_001385</name>
</gene>
<dbReference type="InterPro" id="IPR000089">
    <property type="entry name" value="Biotin_lipoyl"/>
</dbReference>
<dbReference type="SUPFAM" id="SSF51246">
    <property type="entry name" value="Rudiment single hybrid motif"/>
    <property type="match status" value="1"/>
</dbReference>
<dbReference type="InterPro" id="IPR016185">
    <property type="entry name" value="PreATP-grasp_dom_sf"/>
</dbReference>
<evidence type="ECO:0000256" key="2">
    <source>
        <dbReference type="ARBA" id="ARBA00005060"/>
    </source>
</evidence>
<keyword evidence="19" id="KW-1185">Reference proteome</keyword>
<evidence type="ECO:0000256" key="6">
    <source>
        <dbReference type="ARBA" id="ARBA00022741"/>
    </source>
</evidence>